<dbReference type="EMBL" id="FMWG01000001">
    <property type="protein sequence ID" value="SCZ49456.1"/>
    <property type="molecule type" value="Genomic_DNA"/>
</dbReference>
<dbReference type="GO" id="GO:0016020">
    <property type="term" value="C:membrane"/>
    <property type="evidence" value="ECO:0007669"/>
    <property type="project" value="UniProtKB-SubCell"/>
</dbReference>
<dbReference type="InterPro" id="IPR003660">
    <property type="entry name" value="HAMP_dom"/>
</dbReference>
<dbReference type="FunFam" id="1.10.287.950:FF:000001">
    <property type="entry name" value="Methyl-accepting chemotaxis sensory transducer"/>
    <property type="match status" value="1"/>
</dbReference>
<sequence>MLKNLPISKKLILPGLVCLTLFVISITYFWATRYADSLRASFNEKIGLTETFILPPLIEASWNFDSHLAETSLSSLAQFDGFVFAKLYSDNSVFAESTFEGEWNPAWDEAITSLLADTEAQQAEVGPIFFKKALLIQDGSEIGQLILTFDLSRIDGVIAEANKLAGAIGAISFALFAAVLFGIARSVTGPLLGIIDKFERLAKNDMGFEIDEANRRDEIGALGRTLVTFRNSLEERQKLAQEQARAQEIQKQVVDRLGVAMQALASGDLDHKIKEKFGKGYDQLRQHFNDAVDNLSDLVNKVVGTSHSIRRGSTEISQASDDLSRRTESQAATLEETAAALDELTTSVRNAADGARSVENIVGEARSEAQQSGVVVQDAVSAMAEIETSSNHIAQIISVIDDIAFQTNLLALNAGVEAARAGEAGRGFAVVASEVRALAQRSSQAAMEIKTLIEDSSSQVDRGVDLVGKAGDALQSIVNRVAHISELISGIAEATSTQSTGLSEINTGMMQLDSVTQQNAAMVEEATAASHMLNGDASELAQLVSHFSVGAETSPNSARTSSAAA</sequence>
<reference evidence="8 9" key="1">
    <citation type="submission" date="2016-10" db="EMBL/GenBank/DDBJ databases">
        <authorList>
            <person name="de Groot N.N."/>
        </authorList>
    </citation>
    <scope>NUCLEOTIDE SEQUENCE [LARGE SCALE GENOMIC DNA]</scope>
    <source>
        <strain evidence="8 9">U95</strain>
    </source>
</reference>
<dbReference type="CDD" id="cd11386">
    <property type="entry name" value="MCP_signal"/>
    <property type="match status" value="1"/>
</dbReference>
<keyword evidence="5" id="KW-1133">Transmembrane helix</keyword>
<name>A0A1G5PJ64_9RHOB</name>
<dbReference type="PROSITE" id="PS50111">
    <property type="entry name" value="CHEMOTAXIS_TRANSDUC_2"/>
    <property type="match status" value="1"/>
</dbReference>
<evidence type="ECO:0000313" key="9">
    <source>
        <dbReference type="Proteomes" id="UP000198767"/>
    </source>
</evidence>
<dbReference type="Gene3D" id="6.10.340.10">
    <property type="match status" value="1"/>
</dbReference>
<dbReference type="PANTHER" id="PTHR43531">
    <property type="entry name" value="PROTEIN ICFG"/>
    <property type="match status" value="1"/>
</dbReference>
<dbReference type="PANTHER" id="PTHR43531:SF11">
    <property type="entry name" value="METHYL-ACCEPTING CHEMOTAXIS PROTEIN 3"/>
    <property type="match status" value="1"/>
</dbReference>
<dbReference type="PROSITE" id="PS50885">
    <property type="entry name" value="HAMP"/>
    <property type="match status" value="2"/>
</dbReference>
<feature type="domain" description="Methyl-accepting transducer" evidence="6">
    <location>
        <begin position="305"/>
        <end position="534"/>
    </location>
</feature>
<dbReference type="SMART" id="SM00304">
    <property type="entry name" value="HAMP"/>
    <property type="match status" value="2"/>
</dbReference>
<dbReference type="InterPro" id="IPR051310">
    <property type="entry name" value="MCP_chemotaxis"/>
</dbReference>
<keyword evidence="5" id="KW-0472">Membrane</keyword>
<dbReference type="InterPro" id="IPR004089">
    <property type="entry name" value="MCPsignal_dom"/>
</dbReference>
<dbReference type="GO" id="GO:0007165">
    <property type="term" value="P:signal transduction"/>
    <property type="evidence" value="ECO:0007669"/>
    <property type="project" value="UniProtKB-KW"/>
</dbReference>
<gene>
    <name evidence="8" type="ORF">SAMN04488118_10179</name>
</gene>
<dbReference type="AlphaFoldDB" id="A0A1G5PJ64"/>
<evidence type="ECO:0000313" key="8">
    <source>
        <dbReference type="EMBL" id="SCZ49456.1"/>
    </source>
</evidence>
<dbReference type="Pfam" id="PF00672">
    <property type="entry name" value="HAMP"/>
    <property type="match status" value="2"/>
</dbReference>
<protein>
    <submittedName>
        <fullName evidence="8">Methyl-accepting chemotaxis sensory transducer</fullName>
    </submittedName>
</protein>
<accession>A0A1G5PJ64</accession>
<feature type="domain" description="HAMP" evidence="7">
    <location>
        <begin position="248"/>
        <end position="300"/>
    </location>
</feature>
<dbReference type="SUPFAM" id="SSF158472">
    <property type="entry name" value="HAMP domain-like"/>
    <property type="match status" value="1"/>
</dbReference>
<feature type="domain" description="HAMP" evidence="7">
    <location>
        <begin position="185"/>
        <end position="238"/>
    </location>
</feature>
<keyword evidence="4" id="KW-0807">Transducer</keyword>
<feature type="transmembrane region" description="Helical" evidence="5">
    <location>
        <begin position="12"/>
        <end position="31"/>
    </location>
</feature>
<dbReference type="STRING" id="1156985.SAMN04488118_10179"/>
<comment type="subcellular location">
    <subcellularLocation>
        <location evidence="1">Membrane</location>
    </subcellularLocation>
</comment>
<evidence type="ECO:0000259" key="6">
    <source>
        <dbReference type="PROSITE" id="PS50111"/>
    </source>
</evidence>
<dbReference type="RefSeq" id="WP_090215612.1">
    <property type="nucleotide sequence ID" value="NZ_CANLDO010000002.1"/>
</dbReference>
<feature type="transmembrane region" description="Helical" evidence="5">
    <location>
        <begin position="164"/>
        <end position="184"/>
    </location>
</feature>
<keyword evidence="2" id="KW-0145">Chemotaxis</keyword>
<dbReference type="OrthoDB" id="354287at2"/>
<evidence type="ECO:0000256" key="1">
    <source>
        <dbReference type="ARBA" id="ARBA00004370"/>
    </source>
</evidence>
<keyword evidence="5" id="KW-0812">Transmembrane</keyword>
<evidence type="ECO:0000256" key="4">
    <source>
        <dbReference type="PROSITE-ProRule" id="PRU00284"/>
    </source>
</evidence>
<evidence type="ECO:0000256" key="2">
    <source>
        <dbReference type="ARBA" id="ARBA00022500"/>
    </source>
</evidence>
<dbReference type="Gene3D" id="1.10.287.950">
    <property type="entry name" value="Methyl-accepting chemotaxis protein"/>
    <property type="match status" value="1"/>
</dbReference>
<proteinExistence type="inferred from homology"/>
<comment type="similarity">
    <text evidence="3">Belongs to the methyl-accepting chemotaxis (MCP) protein family.</text>
</comment>
<dbReference type="Proteomes" id="UP000198767">
    <property type="component" value="Unassembled WGS sequence"/>
</dbReference>
<organism evidence="8 9">
    <name type="scientific">Epibacterium ulvae</name>
    <dbReference type="NCBI Taxonomy" id="1156985"/>
    <lineage>
        <taxon>Bacteria</taxon>
        <taxon>Pseudomonadati</taxon>
        <taxon>Pseudomonadota</taxon>
        <taxon>Alphaproteobacteria</taxon>
        <taxon>Rhodobacterales</taxon>
        <taxon>Roseobacteraceae</taxon>
        <taxon>Epibacterium</taxon>
    </lineage>
</organism>
<evidence type="ECO:0000256" key="5">
    <source>
        <dbReference type="SAM" id="Phobius"/>
    </source>
</evidence>
<keyword evidence="9" id="KW-1185">Reference proteome</keyword>
<dbReference type="Pfam" id="PF00015">
    <property type="entry name" value="MCPsignal"/>
    <property type="match status" value="1"/>
</dbReference>
<evidence type="ECO:0000259" key="7">
    <source>
        <dbReference type="PROSITE" id="PS50885"/>
    </source>
</evidence>
<evidence type="ECO:0000256" key="3">
    <source>
        <dbReference type="ARBA" id="ARBA00029447"/>
    </source>
</evidence>
<dbReference type="SUPFAM" id="SSF58104">
    <property type="entry name" value="Methyl-accepting chemotaxis protein (MCP) signaling domain"/>
    <property type="match status" value="1"/>
</dbReference>
<dbReference type="GO" id="GO:0006935">
    <property type="term" value="P:chemotaxis"/>
    <property type="evidence" value="ECO:0007669"/>
    <property type="project" value="UniProtKB-KW"/>
</dbReference>
<dbReference type="SMART" id="SM00283">
    <property type="entry name" value="MA"/>
    <property type="match status" value="1"/>
</dbReference>